<dbReference type="InterPro" id="IPR025911">
    <property type="entry name" value="ToxN/AbiQ_toxin"/>
</dbReference>
<evidence type="ECO:0000313" key="1">
    <source>
        <dbReference type="EMBL" id="MPM69710.1"/>
    </source>
</evidence>
<dbReference type="EMBL" id="VSSQ01023029">
    <property type="protein sequence ID" value="MPM69710.1"/>
    <property type="molecule type" value="Genomic_DNA"/>
</dbReference>
<dbReference type="GO" id="GO:0016787">
    <property type="term" value="F:hydrolase activity"/>
    <property type="evidence" value="ECO:0007669"/>
    <property type="project" value="UniProtKB-KW"/>
</dbReference>
<protein>
    <submittedName>
        <fullName evidence="1">Endoribonuclease ToxN</fullName>
        <ecNumber evidence="1">3.1.-.-</ecNumber>
    </submittedName>
</protein>
<dbReference type="EC" id="3.1.-.-" evidence="1"/>
<gene>
    <name evidence="1" type="primary">toxN_1</name>
    <name evidence="1" type="ORF">SDC9_116658</name>
</gene>
<dbReference type="InterPro" id="IPR053735">
    <property type="entry name" value="Type_III_TA_endoRNase"/>
</dbReference>
<reference evidence="1" key="1">
    <citation type="submission" date="2019-08" db="EMBL/GenBank/DDBJ databases">
        <authorList>
            <person name="Kucharzyk K."/>
            <person name="Murdoch R.W."/>
            <person name="Higgins S."/>
            <person name="Loffler F."/>
        </authorList>
    </citation>
    <scope>NUCLEOTIDE SEQUENCE</scope>
</reference>
<dbReference type="GO" id="GO:0004521">
    <property type="term" value="F:RNA endonuclease activity"/>
    <property type="evidence" value="ECO:0007669"/>
    <property type="project" value="InterPro"/>
</dbReference>
<organism evidence="1">
    <name type="scientific">bioreactor metagenome</name>
    <dbReference type="NCBI Taxonomy" id="1076179"/>
    <lineage>
        <taxon>unclassified sequences</taxon>
        <taxon>metagenomes</taxon>
        <taxon>ecological metagenomes</taxon>
    </lineage>
</organism>
<dbReference type="Pfam" id="PF13958">
    <property type="entry name" value="ToxN_toxin"/>
    <property type="match status" value="1"/>
</dbReference>
<sequence>MGAEKVGGPYRKWELKKQRGVYPLSFYRVIWMSLKFYNAGVRYCAYLRQFDTRVPWIGSGKEGRPFIGILFEVRFFKYFAPLSSPKPKHLLIASAPDFLKINEGVWGAINLNNMIPIDFPSLLPVDMKISVSDDRAARNYKELLNNQLDWCNAHESMIVRRAVRLHTIITKDLALQNLKARCCDFALLEEKSLEFR</sequence>
<proteinExistence type="predicted"/>
<dbReference type="GO" id="GO:0003723">
    <property type="term" value="F:RNA binding"/>
    <property type="evidence" value="ECO:0007669"/>
    <property type="project" value="InterPro"/>
</dbReference>
<keyword evidence="1" id="KW-0378">Hydrolase</keyword>
<accession>A0A645BW92</accession>
<comment type="caution">
    <text evidence="1">The sequence shown here is derived from an EMBL/GenBank/DDBJ whole genome shotgun (WGS) entry which is preliminary data.</text>
</comment>
<dbReference type="Gene3D" id="3.10.129.130">
    <property type="match status" value="1"/>
</dbReference>
<name>A0A645BW92_9ZZZZ</name>
<dbReference type="AlphaFoldDB" id="A0A645BW92"/>